<sequence>MLTSSFANYDLETESKLWETLDKNLKQKEQEEQKQKEQE</sequence>
<dbReference type="EMBL" id="UINC01011148">
    <property type="protein sequence ID" value="SVA49320.1"/>
    <property type="molecule type" value="Genomic_DNA"/>
</dbReference>
<gene>
    <name evidence="1" type="ORF">METZ01_LOCUS102174</name>
</gene>
<dbReference type="AlphaFoldDB" id="A0A381W9U5"/>
<accession>A0A381W9U5</accession>
<name>A0A381W9U5_9ZZZZ</name>
<protein>
    <submittedName>
        <fullName evidence="1">Uncharacterized protein</fullName>
    </submittedName>
</protein>
<organism evidence="1">
    <name type="scientific">marine metagenome</name>
    <dbReference type="NCBI Taxonomy" id="408172"/>
    <lineage>
        <taxon>unclassified sequences</taxon>
        <taxon>metagenomes</taxon>
        <taxon>ecological metagenomes</taxon>
    </lineage>
</organism>
<proteinExistence type="predicted"/>
<feature type="non-terminal residue" evidence="1">
    <location>
        <position position="39"/>
    </location>
</feature>
<evidence type="ECO:0000313" key="1">
    <source>
        <dbReference type="EMBL" id="SVA49320.1"/>
    </source>
</evidence>
<reference evidence="1" key="1">
    <citation type="submission" date="2018-05" db="EMBL/GenBank/DDBJ databases">
        <authorList>
            <person name="Lanie J.A."/>
            <person name="Ng W.-L."/>
            <person name="Kazmierczak K.M."/>
            <person name="Andrzejewski T.M."/>
            <person name="Davidsen T.M."/>
            <person name="Wayne K.J."/>
            <person name="Tettelin H."/>
            <person name="Glass J.I."/>
            <person name="Rusch D."/>
            <person name="Podicherti R."/>
            <person name="Tsui H.-C.T."/>
            <person name="Winkler M.E."/>
        </authorList>
    </citation>
    <scope>NUCLEOTIDE SEQUENCE</scope>
</reference>